<evidence type="ECO:0000313" key="2">
    <source>
        <dbReference type="Proteomes" id="UP001234178"/>
    </source>
</evidence>
<evidence type="ECO:0000313" key="1">
    <source>
        <dbReference type="EMBL" id="KAK4016534.1"/>
    </source>
</evidence>
<organism evidence="1 2">
    <name type="scientific">Daphnia magna</name>
    <dbReference type="NCBI Taxonomy" id="35525"/>
    <lineage>
        <taxon>Eukaryota</taxon>
        <taxon>Metazoa</taxon>
        <taxon>Ecdysozoa</taxon>
        <taxon>Arthropoda</taxon>
        <taxon>Crustacea</taxon>
        <taxon>Branchiopoda</taxon>
        <taxon>Diplostraca</taxon>
        <taxon>Cladocera</taxon>
        <taxon>Anomopoda</taxon>
        <taxon>Daphniidae</taxon>
        <taxon>Daphnia</taxon>
    </lineage>
</organism>
<reference evidence="1 2" key="1">
    <citation type="journal article" date="2023" name="Nucleic Acids Res.">
        <title>The hologenome of Daphnia magna reveals possible DNA methylation and microbiome-mediated evolution of the host genome.</title>
        <authorList>
            <person name="Chaturvedi A."/>
            <person name="Li X."/>
            <person name="Dhandapani V."/>
            <person name="Marshall H."/>
            <person name="Kissane S."/>
            <person name="Cuenca-Cambronero M."/>
            <person name="Asole G."/>
            <person name="Calvet F."/>
            <person name="Ruiz-Romero M."/>
            <person name="Marangio P."/>
            <person name="Guigo R."/>
            <person name="Rago D."/>
            <person name="Mirbahai L."/>
            <person name="Eastwood N."/>
            <person name="Colbourne J.K."/>
            <person name="Zhou J."/>
            <person name="Mallon E."/>
            <person name="Orsini L."/>
        </authorList>
    </citation>
    <scope>NUCLEOTIDE SEQUENCE [LARGE SCALE GENOMIC DNA]</scope>
    <source>
        <strain evidence="1">LRV0_1</strain>
    </source>
</reference>
<keyword evidence="2" id="KW-1185">Reference proteome</keyword>
<sequence length="86" mass="9980">MNNWICRRFIFGQFDDGPGTNTHQNVLFVRNVGRQMKRPFVLVANKEFACAATKRYTAGIRILSEIKPEVILALKQTPRRIDKNRC</sequence>
<proteinExistence type="predicted"/>
<comment type="caution">
    <text evidence="1">The sequence shown here is derived from an EMBL/GenBank/DDBJ whole genome shotgun (WGS) entry which is preliminary data.</text>
</comment>
<accession>A0ABQ9ZUE1</accession>
<name>A0ABQ9ZUE1_9CRUS</name>
<gene>
    <name evidence="1" type="ORF">OUZ56_031491</name>
</gene>
<dbReference type="EMBL" id="JAOYFB010000005">
    <property type="protein sequence ID" value="KAK4016534.1"/>
    <property type="molecule type" value="Genomic_DNA"/>
</dbReference>
<protein>
    <submittedName>
        <fullName evidence="1">Uncharacterized protein</fullName>
    </submittedName>
</protein>
<dbReference type="Proteomes" id="UP001234178">
    <property type="component" value="Unassembled WGS sequence"/>
</dbReference>